<keyword evidence="5" id="KW-0560">Oxidoreductase</keyword>
<protein>
    <recommendedName>
        <fullName evidence="8">Cytochrome P450</fullName>
    </recommendedName>
</protein>
<dbReference type="PROSITE" id="PS00086">
    <property type="entry name" value="CYTOCHROME_P450"/>
    <property type="match status" value="1"/>
</dbReference>
<dbReference type="PRINTS" id="PR00463">
    <property type="entry name" value="EP450I"/>
</dbReference>
<evidence type="ECO:0000256" key="3">
    <source>
        <dbReference type="ARBA" id="ARBA00023004"/>
    </source>
</evidence>
<keyword evidence="3 4" id="KW-0408">Iron</keyword>
<evidence type="ECO:0000256" key="1">
    <source>
        <dbReference type="ARBA" id="ARBA00010617"/>
    </source>
</evidence>
<dbReference type="SUPFAM" id="SSF48264">
    <property type="entry name" value="Cytochrome P450"/>
    <property type="match status" value="1"/>
</dbReference>
<evidence type="ECO:0000256" key="5">
    <source>
        <dbReference type="RuleBase" id="RU000461"/>
    </source>
</evidence>
<keyword evidence="4 5" id="KW-0349">Heme</keyword>
<comment type="cofactor">
    <cofactor evidence="4">
        <name>heme</name>
        <dbReference type="ChEBI" id="CHEBI:30413"/>
    </cofactor>
</comment>
<dbReference type="InterPro" id="IPR002401">
    <property type="entry name" value="Cyt_P450_E_grp-I"/>
</dbReference>
<dbReference type="FunFam" id="1.10.630.10:FF:000064">
    <property type="entry name" value="Cytochrome P450 monooxygenase"/>
    <property type="match status" value="1"/>
</dbReference>
<gene>
    <name evidence="6" type="ORF">URODEC1_LOCUS86828</name>
</gene>
<evidence type="ECO:0000256" key="2">
    <source>
        <dbReference type="ARBA" id="ARBA00022723"/>
    </source>
</evidence>
<dbReference type="PANTHER" id="PTHR47955:SF21">
    <property type="entry name" value="OS06G0642300 PROTEIN"/>
    <property type="match status" value="1"/>
</dbReference>
<keyword evidence="7" id="KW-1185">Reference proteome</keyword>
<dbReference type="InterPro" id="IPR001128">
    <property type="entry name" value="Cyt_P450"/>
</dbReference>
<sequence length="519" mass="58069">MMENLSSSLYLVAQVLLLLLIALLILLVSLKFGDTHNNKNHPRLPPGPWRLPVIGSLHHLFFKSSKIHRALADLARRHNAPVMYLRLGELDAVVVSSPDAAREVMKTHDATFATRPLSTTMRATSAGGLGVAFSPYGERWRQLRKFSTMELLSAKRVRSFRPIREDETARLVAGIAACPPGEPVNVTERVANLVVDSSLRAMMGERFGRREELLECITQAVEIISGFHFGDLFPSSRLVCAIDGTVRKARAFNRKTFELVDYAIEQHRERRSSGAGTTSTDLAEDEDLLGVLLRTQEEGGFGCSIDVGDIKAILVELFVAGSESTSVTIQWAMAELMRNPNVMKRAQTELHCALKDKSRVTEDDLVDLPYIKLIIKETLRLHTPGPLLLPRECQESCEILGYDVQKGTIVLVNVWSICRDPKYWEEAEVFKPDRFEEGAIDFVGTDFCYTPFGAGRRICPGIAFAQANMELVLATLLFHFDWQLPPGVTPSELDMGEEMGISIRRRQDLYLHPTIRVPL</sequence>
<dbReference type="Proteomes" id="UP001497457">
    <property type="component" value="Chromosome 34rd"/>
</dbReference>
<evidence type="ECO:0000313" key="6">
    <source>
        <dbReference type="EMBL" id="CAL5041756.1"/>
    </source>
</evidence>
<dbReference type="InterPro" id="IPR036396">
    <property type="entry name" value="Cyt_P450_sf"/>
</dbReference>
<dbReference type="Pfam" id="PF00067">
    <property type="entry name" value="p450"/>
    <property type="match status" value="1"/>
</dbReference>
<reference evidence="6 7" key="2">
    <citation type="submission" date="2024-10" db="EMBL/GenBank/DDBJ databases">
        <authorList>
            <person name="Ryan C."/>
        </authorList>
    </citation>
    <scope>NUCLEOTIDE SEQUENCE [LARGE SCALE GENOMIC DNA]</scope>
</reference>
<evidence type="ECO:0000256" key="4">
    <source>
        <dbReference type="PIRSR" id="PIRSR602401-1"/>
    </source>
</evidence>
<feature type="binding site" description="axial binding residue" evidence="4">
    <location>
        <position position="459"/>
    </location>
    <ligand>
        <name>heme</name>
        <dbReference type="ChEBI" id="CHEBI:30413"/>
    </ligand>
    <ligandPart>
        <name>Fe</name>
        <dbReference type="ChEBI" id="CHEBI:18248"/>
    </ligandPart>
</feature>
<dbReference type="InterPro" id="IPR017972">
    <property type="entry name" value="Cyt_P450_CS"/>
</dbReference>
<dbReference type="GO" id="GO:0046872">
    <property type="term" value="F:metal ion binding"/>
    <property type="evidence" value="ECO:0007669"/>
    <property type="project" value="UniProtKB-KW"/>
</dbReference>
<dbReference type="AlphaFoldDB" id="A0ABC9DNI1"/>
<organism evidence="6 7">
    <name type="scientific">Urochloa decumbens</name>
    <dbReference type="NCBI Taxonomy" id="240449"/>
    <lineage>
        <taxon>Eukaryota</taxon>
        <taxon>Viridiplantae</taxon>
        <taxon>Streptophyta</taxon>
        <taxon>Embryophyta</taxon>
        <taxon>Tracheophyta</taxon>
        <taxon>Spermatophyta</taxon>
        <taxon>Magnoliopsida</taxon>
        <taxon>Liliopsida</taxon>
        <taxon>Poales</taxon>
        <taxon>Poaceae</taxon>
        <taxon>PACMAD clade</taxon>
        <taxon>Panicoideae</taxon>
        <taxon>Panicodae</taxon>
        <taxon>Paniceae</taxon>
        <taxon>Melinidinae</taxon>
        <taxon>Urochloa</taxon>
    </lineage>
</organism>
<dbReference type="PRINTS" id="PR00385">
    <property type="entry name" value="P450"/>
</dbReference>
<proteinExistence type="inferred from homology"/>
<dbReference type="PANTHER" id="PTHR47955">
    <property type="entry name" value="CYTOCHROME P450 FAMILY 71 PROTEIN"/>
    <property type="match status" value="1"/>
</dbReference>
<dbReference type="GO" id="GO:0004497">
    <property type="term" value="F:monooxygenase activity"/>
    <property type="evidence" value="ECO:0007669"/>
    <property type="project" value="UniProtKB-KW"/>
</dbReference>
<keyword evidence="5" id="KW-0503">Monooxygenase</keyword>
<evidence type="ECO:0008006" key="8">
    <source>
        <dbReference type="Google" id="ProtNLM"/>
    </source>
</evidence>
<name>A0ABC9DNI1_9POAL</name>
<reference evidence="7" key="1">
    <citation type="submission" date="2024-06" db="EMBL/GenBank/DDBJ databases">
        <authorList>
            <person name="Ryan C."/>
        </authorList>
    </citation>
    <scope>NUCLEOTIDE SEQUENCE [LARGE SCALE GENOMIC DNA]</scope>
</reference>
<dbReference type="CDD" id="cd11072">
    <property type="entry name" value="CYP71-like"/>
    <property type="match status" value="1"/>
</dbReference>
<dbReference type="Gene3D" id="1.10.630.10">
    <property type="entry name" value="Cytochrome P450"/>
    <property type="match status" value="1"/>
</dbReference>
<evidence type="ECO:0000313" key="7">
    <source>
        <dbReference type="Proteomes" id="UP001497457"/>
    </source>
</evidence>
<dbReference type="EMBL" id="OZ075144">
    <property type="protein sequence ID" value="CAL5041756.1"/>
    <property type="molecule type" value="Genomic_DNA"/>
</dbReference>
<keyword evidence="2 4" id="KW-0479">Metal-binding</keyword>
<comment type="similarity">
    <text evidence="1 5">Belongs to the cytochrome P450 family.</text>
</comment>
<accession>A0ABC9DNI1</accession>